<evidence type="ECO:0000256" key="1">
    <source>
        <dbReference type="ARBA" id="ARBA00004141"/>
    </source>
</evidence>
<dbReference type="PANTHER" id="PTHR33048:SF146">
    <property type="entry name" value="INTEGRAL MEMBRANE PROTEIN"/>
    <property type="match status" value="1"/>
</dbReference>
<dbReference type="OrthoDB" id="5429740at2759"/>
<feature type="transmembrane region" description="Helical" evidence="7">
    <location>
        <begin position="216"/>
        <end position="235"/>
    </location>
</feature>
<evidence type="ECO:0000256" key="7">
    <source>
        <dbReference type="SAM" id="Phobius"/>
    </source>
</evidence>
<feature type="transmembrane region" description="Helical" evidence="7">
    <location>
        <begin position="52"/>
        <end position="76"/>
    </location>
</feature>
<evidence type="ECO:0000259" key="8">
    <source>
        <dbReference type="Pfam" id="PF20684"/>
    </source>
</evidence>
<feature type="transmembrane region" description="Helical" evidence="7">
    <location>
        <begin position="132"/>
        <end position="152"/>
    </location>
</feature>
<feature type="region of interest" description="Disordered" evidence="6">
    <location>
        <begin position="323"/>
        <end position="347"/>
    </location>
</feature>
<proteinExistence type="inferred from homology"/>
<evidence type="ECO:0000256" key="4">
    <source>
        <dbReference type="ARBA" id="ARBA00023136"/>
    </source>
</evidence>
<dbReference type="InterPro" id="IPR052337">
    <property type="entry name" value="SAT4-like"/>
</dbReference>
<evidence type="ECO:0000256" key="3">
    <source>
        <dbReference type="ARBA" id="ARBA00022989"/>
    </source>
</evidence>
<evidence type="ECO:0000256" key="5">
    <source>
        <dbReference type="ARBA" id="ARBA00038359"/>
    </source>
</evidence>
<evidence type="ECO:0000313" key="9">
    <source>
        <dbReference type="EMBL" id="OAA41768.1"/>
    </source>
</evidence>
<dbReference type="PANTHER" id="PTHR33048">
    <property type="entry name" value="PTH11-LIKE INTEGRAL MEMBRANE PROTEIN (AFU_ORTHOLOGUE AFUA_5G11245)"/>
    <property type="match status" value="1"/>
</dbReference>
<dbReference type="EMBL" id="AZHC01000015">
    <property type="protein sequence ID" value="OAA41768.1"/>
    <property type="molecule type" value="Genomic_DNA"/>
</dbReference>
<accession>A0A162JAV7</accession>
<dbReference type="Pfam" id="PF20684">
    <property type="entry name" value="Fung_rhodopsin"/>
    <property type="match status" value="1"/>
</dbReference>
<evidence type="ECO:0000256" key="2">
    <source>
        <dbReference type="ARBA" id="ARBA00022692"/>
    </source>
</evidence>
<dbReference type="Proteomes" id="UP000243498">
    <property type="component" value="Unassembled WGS sequence"/>
</dbReference>
<comment type="subcellular location">
    <subcellularLocation>
        <location evidence="1">Membrane</location>
        <topology evidence="1">Multi-pass membrane protein</topology>
    </subcellularLocation>
</comment>
<dbReference type="AlphaFoldDB" id="A0A162JAV7"/>
<dbReference type="OMA" id="WATYDIF"/>
<comment type="caution">
    <text evidence="9">The sequence shown here is derived from an EMBL/GenBank/DDBJ whole genome shotgun (WGS) entry which is preliminary data.</text>
</comment>
<organism evidence="9 10">
    <name type="scientific">Metarhizium rileyi (strain RCEF 4871)</name>
    <name type="common">Nomuraea rileyi</name>
    <dbReference type="NCBI Taxonomy" id="1649241"/>
    <lineage>
        <taxon>Eukaryota</taxon>
        <taxon>Fungi</taxon>
        <taxon>Dikarya</taxon>
        <taxon>Ascomycota</taxon>
        <taxon>Pezizomycotina</taxon>
        <taxon>Sordariomycetes</taxon>
        <taxon>Hypocreomycetidae</taxon>
        <taxon>Hypocreales</taxon>
        <taxon>Clavicipitaceae</taxon>
        <taxon>Metarhizium</taxon>
    </lineage>
</organism>
<feature type="transmembrane region" description="Helical" evidence="7">
    <location>
        <begin position="96"/>
        <end position="120"/>
    </location>
</feature>
<protein>
    <submittedName>
        <fullName evidence="9">Integral membrane protein</fullName>
    </submittedName>
</protein>
<feature type="domain" description="Rhodopsin" evidence="8">
    <location>
        <begin position="36"/>
        <end position="279"/>
    </location>
</feature>
<dbReference type="STRING" id="1081105.A0A162JAV7"/>
<name>A0A162JAV7_METRR</name>
<dbReference type="GO" id="GO:0016020">
    <property type="term" value="C:membrane"/>
    <property type="evidence" value="ECO:0007669"/>
    <property type="project" value="UniProtKB-SubCell"/>
</dbReference>
<feature type="transmembrane region" description="Helical" evidence="7">
    <location>
        <begin position="182"/>
        <end position="204"/>
    </location>
</feature>
<sequence>MLDDSHEYESGDVDRGQQALILFWVTAGIAIAVVALRLLGRRMRQSVGWDDWMMLVTLALYVAYASILTKLIGIGGMRHLSYLSPAEKLEAGKWSWISQPFVIMGFATGKISVGLLLLRVVWETAHWRKRMVIFAISSAFVITVINIVLTFAQCSPPEALWNPALVASGEATCLPPYIQTDFAIFLSSWNIMTDVFLAVLPATFMYKLELTWKKKLGLCALLGLSFAAAIFATVKTKYLTSLSGRSDITWETYDLYVWSASELFVIIVCGSVPPIKPVYDYIVGKPPHSSAYAYGRYASGSYQHNSRLSRKSREDELELCPADTTGETRLAYPSAHDLPQLPRPTAG</sequence>
<feature type="transmembrane region" description="Helical" evidence="7">
    <location>
        <begin position="20"/>
        <end position="40"/>
    </location>
</feature>
<dbReference type="InterPro" id="IPR049326">
    <property type="entry name" value="Rhodopsin_dom_fungi"/>
</dbReference>
<reference evidence="9 10" key="1">
    <citation type="journal article" date="2016" name="Genome Biol. Evol.">
        <title>Divergent and convergent evolution of fungal pathogenicity.</title>
        <authorList>
            <person name="Shang Y."/>
            <person name="Xiao G."/>
            <person name="Zheng P."/>
            <person name="Cen K."/>
            <person name="Zhan S."/>
            <person name="Wang C."/>
        </authorList>
    </citation>
    <scope>NUCLEOTIDE SEQUENCE [LARGE SCALE GENOMIC DNA]</scope>
    <source>
        <strain evidence="9 10">RCEF 4871</strain>
    </source>
</reference>
<evidence type="ECO:0000313" key="10">
    <source>
        <dbReference type="Proteomes" id="UP000243498"/>
    </source>
</evidence>
<gene>
    <name evidence="9" type="ORF">NOR_05276</name>
</gene>
<comment type="similarity">
    <text evidence="5">Belongs to the SAT4 family.</text>
</comment>
<keyword evidence="10" id="KW-1185">Reference proteome</keyword>
<keyword evidence="4 7" id="KW-0472">Membrane</keyword>
<evidence type="ECO:0000256" key="6">
    <source>
        <dbReference type="SAM" id="MobiDB-lite"/>
    </source>
</evidence>
<keyword evidence="3 7" id="KW-1133">Transmembrane helix</keyword>
<keyword evidence="2 7" id="KW-0812">Transmembrane</keyword>